<feature type="region of interest" description="Disordered" evidence="1">
    <location>
        <begin position="32"/>
        <end position="52"/>
    </location>
</feature>
<evidence type="ECO:0000256" key="1">
    <source>
        <dbReference type="SAM" id="MobiDB-lite"/>
    </source>
</evidence>
<comment type="caution">
    <text evidence="3">The sequence shown here is derived from an EMBL/GenBank/DDBJ whole genome shotgun (WGS) entry which is preliminary data.</text>
</comment>
<sequence>MLLFLRVSLLALATVHSDAIIPLPHLIDEAQLSPPPQSSSTAASDTPPSPNNTLTSTIVDPRFTYDIKFANEFLDKESAYMNTLLALADLSTKGWTPELKWEAIYSLSSYGDVTIRIHASQNPSTLQYRHAIWGLYIAIRETSAHGFRACVLTVYWVPDESRPRLKLGYVSILGGSSLGIATGNSTEMSLGLALPTQRSLPKLRLANLTTTINNFTTLSTGKPDITNLNIEVSLLGRPLEIDAVFHTIYAGVLSLAPWPQYARIDGPGVVEDHSSRTFLRWDSSYLTVQPTFEYRYLILALAKLPLYMYEQNRFEEARFVVYVDEIEVGRGWLYRRGVGGVSGAE</sequence>
<name>A0A8H6FPB6_9LECA</name>
<feature type="compositionally biased region" description="Low complexity" evidence="1">
    <location>
        <begin position="38"/>
        <end position="52"/>
    </location>
</feature>
<dbReference type="OrthoDB" id="5371225at2759"/>
<evidence type="ECO:0000313" key="4">
    <source>
        <dbReference type="Proteomes" id="UP000578531"/>
    </source>
</evidence>
<reference evidence="3 4" key="1">
    <citation type="journal article" date="2020" name="Genomics">
        <title>Complete, high-quality genomes from long-read metagenomic sequencing of two wolf lichen thalli reveals enigmatic genome architecture.</title>
        <authorList>
            <person name="McKenzie S.K."/>
            <person name="Walston R.F."/>
            <person name="Allen J.L."/>
        </authorList>
    </citation>
    <scope>NUCLEOTIDE SEQUENCE [LARGE SCALE GENOMIC DNA]</scope>
    <source>
        <strain evidence="3">WasteWater2</strain>
    </source>
</reference>
<gene>
    <name evidence="3" type="ORF">HO173_009610</name>
</gene>
<protein>
    <submittedName>
        <fullName evidence="3">Uncharacterized protein</fullName>
    </submittedName>
</protein>
<dbReference type="Proteomes" id="UP000578531">
    <property type="component" value="Unassembled WGS sequence"/>
</dbReference>
<dbReference type="RefSeq" id="XP_037161656.1">
    <property type="nucleotide sequence ID" value="XM_037311500.1"/>
</dbReference>
<feature type="chain" id="PRO_5034270824" evidence="2">
    <location>
        <begin position="18"/>
        <end position="345"/>
    </location>
</feature>
<evidence type="ECO:0000256" key="2">
    <source>
        <dbReference type="SAM" id="SignalP"/>
    </source>
</evidence>
<keyword evidence="4" id="KW-1185">Reference proteome</keyword>
<proteinExistence type="predicted"/>
<dbReference type="AlphaFoldDB" id="A0A8H6FPB6"/>
<dbReference type="EMBL" id="JACCJC010000050">
    <property type="protein sequence ID" value="KAF6232227.1"/>
    <property type="molecule type" value="Genomic_DNA"/>
</dbReference>
<organism evidence="3 4">
    <name type="scientific">Letharia columbiana</name>
    <dbReference type="NCBI Taxonomy" id="112416"/>
    <lineage>
        <taxon>Eukaryota</taxon>
        <taxon>Fungi</taxon>
        <taxon>Dikarya</taxon>
        <taxon>Ascomycota</taxon>
        <taxon>Pezizomycotina</taxon>
        <taxon>Lecanoromycetes</taxon>
        <taxon>OSLEUM clade</taxon>
        <taxon>Lecanoromycetidae</taxon>
        <taxon>Lecanorales</taxon>
        <taxon>Lecanorineae</taxon>
        <taxon>Parmeliaceae</taxon>
        <taxon>Letharia</taxon>
    </lineage>
</organism>
<feature type="signal peptide" evidence="2">
    <location>
        <begin position="1"/>
        <end position="17"/>
    </location>
</feature>
<accession>A0A8H6FPB6</accession>
<dbReference type="GeneID" id="59291261"/>
<evidence type="ECO:0000313" key="3">
    <source>
        <dbReference type="EMBL" id="KAF6232227.1"/>
    </source>
</evidence>
<keyword evidence="2" id="KW-0732">Signal</keyword>